<sequence>MSYYQSVQPILQDYLNSLPEGLNVSHQTRTVPSGHFFILHLGHGIAAQPSNITDQSSHQTQSTLTHVTQSTFTNSSDFMLSTVKKEQADHVTPSNREVKPITSFKVQPLATSTPIKQVQTTSSHQNEEQQSICSSGTNDSPLPALGSYRKFNRANRIRRNFRKKNPAYDTQKSKGATQLLLPPLIQSSSVDVRHCISKLICGSYRR</sequence>
<dbReference type="EMBL" id="CAJPWZ010001545">
    <property type="protein sequence ID" value="CAG2217546.1"/>
    <property type="molecule type" value="Genomic_DNA"/>
</dbReference>
<evidence type="ECO:0000256" key="1">
    <source>
        <dbReference type="SAM" id="MobiDB-lite"/>
    </source>
</evidence>
<evidence type="ECO:0000313" key="3">
    <source>
        <dbReference type="Proteomes" id="UP000683360"/>
    </source>
</evidence>
<feature type="compositionally biased region" description="Polar residues" evidence="1">
    <location>
        <begin position="112"/>
        <end position="140"/>
    </location>
</feature>
<evidence type="ECO:0000313" key="2">
    <source>
        <dbReference type="EMBL" id="CAG2217546.1"/>
    </source>
</evidence>
<comment type="caution">
    <text evidence="2">The sequence shown here is derived from an EMBL/GenBank/DDBJ whole genome shotgun (WGS) entry which is preliminary data.</text>
</comment>
<dbReference type="AlphaFoldDB" id="A0A8S3SKW4"/>
<organism evidence="2 3">
    <name type="scientific">Mytilus edulis</name>
    <name type="common">Blue mussel</name>
    <dbReference type="NCBI Taxonomy" id="6550"/>
    <lineage>
        <taxon>Eukaryota</taxon>
        <taxon>Metazoa</taxon>
        <taxon>Spiralia</taxon>
        <taxon>Lophotrochozoa</taxon>
        <taxon>Mollusca</taxon>
        <taxon>Bivalvia</taxon>
        <taxon>Autobranchia</taxon>
        <taxon>Pteriomorphia</taxon>
        <taxon>Mytilida</taxon>
        <taxon>Mytiloidea</taxon>
        <taxon>Mytilidae</taxon>
        <taxon>Mytilinae</taxon>
        <taxon>Mytilus</taxon>
    </lineage>
</organism>
<gene>
    <name evidence="2" type="ORF">MEDL_31191</name>
</gene>
<reference evidence="2" key="1">
    <citation type="submission" date="2021-03" db="EMBL/GenBank/DDBJ databases">
        <authorList>
            <person name="Bekaert M."/>
        </authorList>
    </citation>
    <scope>NUCLEOTIDE SEQUENCE</scope>
</reference>
<feature type="region of interest" description="Disordered" evidence="1">
    <location>
        <begin position="112"/>
        <end position="145"/>
    </location>
</feature>
<name>A0A8S3SKW4_MYTED</name>
<keyword evidence="3" id="KW-1185">Reference proteome</keyword>
<accession>A0A8S3SKW4</accession>
<dbReference type="OrthoDB" id="10359470at2759"/>
<protein>
    <submittedName>
        <fullName evidence="2">Uncharacterized protein</fullName>
    </submittedName>
</protein>
<proteinExistence type="predicted"/>
<dbReference type="Proteomes" id="UP000683360">
    <property type="component" value="Unassembled WGS sequence"/>
</dbReference>